<comment type="caution">
    <text evidence="1">The sequence shown here is derived from an EMBL/GenBank/DDBJ whole genome shotgun (WGS) entry which is preliminary data.</text>
</comment>
<dbReference type="AlphaFoldDB" id="A0A226WQF6"/>
<reference evidence="2" key="1">
    <citation type="submission" date="2017-01" db="EMBL/GenBank/DDBJ databases">
        <title>Genome Analysis of Deinococcus marmoris KOPRI26562.</title>
        <authorList>
            <person name="Kim J.H."/>
            <person name="Oh H.-M."/>
        </authorList>
    </citation>
    <scope>NUCLEOTIDE SEQUENCE [LARGE SCALE GENOMIC DNA]</scope>
    <source>
        <strain evidence="2">PAMC 26633</strain>
    </source>
</reference>
<dbReference type="EMBL" id="MTHB01000259">
    <property type="protein sequence ID" value="OXC73039.1"/>
    <property type="molecule type" value="Genomic_DNA"/>
</dbReference>
<name>A0A226WQF6_CABSO</name>
<proteinExistence type="predicted"/>
<organism evidence="1 2">
    <name type="scientific">Caballeronia sordidicola</name>
    <name type="common">Burkholderia sordidicola</name>
    <dbReference type="NCBI Taxonomy" id="196367"/>
    <lineage>
        <taxon>Bacteria</taxon>
        <taxon>Pseudomonadati</taxon>
        <taxon>Pseudomonadota</taxon>
        <taxon>Betaproteobacteria</taxon>
        <taxon>Burkholderiales</taxon>
        <taxon>Burkholderiaceae</taxon>
        <taxon>Caballeronia</taxon>
    </lineage>
</organism>
<evidence type="ECO:0000313" key="1">
    <source>
        <dbReference type="EMBL" id="OXC73039.1"/>
    </source>
</evidence>
<protein>
    <submittedName>
        <fullName evidence="1">Uncharacterized protein</fullName>
    </submittedName>
</protein>
<evidence type="ECO:0000313" key="2">
    <source>
        <dbReference type="Proteomes" id="UP000214720"/>
    </source>
</evidence>
<dbReference type="Proteomes" id="UP000214720">
    <property type="component" value="Unassembled WGS sequence"/>
</dbReference>
<gene>
    <name evidence="1" type="ORF">BSU04_38955</name>
</gene>
<sequence length="56" mass="6398">MSGASRKERLGKVLIVNMGQPVKIVDLSHNLTRSHRFFEIKNPFRFFGPASRLELA</sequence>
<accession>A0A226WQF6</accession>